<keyword evidence="2" id="KW-0732">Signal</keyword>
<dbReference type="EMBL" id="AVOT02000609">
    <property type="protein sequence ID" value="MBW0463683.1"/>
    <property type="molecule type" value="Genomic_DNA"/>
</dbReference>
<dbReference type="OrthoDB" id="2504565at2759"/>
<dbReference type="Proteomes" id="UP000765509">
    <property type="component" value="Unassembled WGS sequence"/>
</dbReference>
<gene>
    <name evidence="3" type="ORF">O181_003398</name>
</gene>
<evidence type="ECO:0000256" key="1">
    <source>
        <dbReference type="SAM" id="MobiDB-lite"/>
    </source>
</evidence>
<evidence type="ECO:0000313" key="3">
    <source>
        <dbReference type="EMBL" id="MBW0463683.1"/>
    </source>
</evidence>
<evidence type="ECO:0000313" key="4">
    <source>
        <dbReference type="Proteomes" id="UP000765509"/>
    </source>
</evidence>
<feature type="chain" id="PRO_5040312920" description="Peptidase A1 domain-containing protein" evidence="2">
    <location>
        <begin position="22"/>
        <end position="413"/>
    </location>
</feature>
<sequence>MKSQLFALVQVLCVLLGSAISAPFPGNDNFLPSGFGFGGFGSNNDHGYGGNGDGHYGRNDDGHYDGNGDDHDHEMSKEFGFDTEKGRQAGMFEAGSTAQAGFDKNGLPQAGKAAFGQGGFYKENDHRQGGARLHHTEGGDDWSRKSLTGNSWLATVKNNILENDPLVVQSRSTQWHKSVRREVTEQVRAYLQKPNHFYALSQMHQSTSISISSSTVSKGCKKLSFENHHSNPNSNINSTHLTSSARLYNLKDFIANTRKCLSDIASIGIVVEDKILAFSILTKLPEEFHSLIEKVTLNADTKGNPDTILNVLHEAALKEEALFSDSTKALVLKKDKLPSKVVHYCSNGRHNPLVTTHGPEKYWQLNPELKPERKQKQKEQRTNFTIAQALFTYKPKNVAQPLTLVLDTGTSNH</sequence>
<evidence type="ECO:0000256" key="2">
    <source>
        <dbReference type="SAM" id="SignalP"/>
    </source>
</evidence>
<name>A0A9Q3BEE0_9BASI</name>
<reference evidence="3" key="1">
    <citation type="submission" date="2021-03" db="EMBL/GenBank/DDBJ databases">
        <title>Draft genome sequence of rust myrtle Austropuccinia psidii MF-1, a brazilian biotype.</title>
        <authorList>
            <person name="Quecine M.C."/>
            <person name="Pachon D.M.R."/>
            <person name="Bonatelli M.L."/>
            <person name="Correr F.H."/>
            <person name="Franceschini L.M."/>
            <person name="Leite T.F."/>
            <person name="Margarido G.R.A."/>
            <person name="Almeida C.A."/>
            <person name="Ferrarezi J.A."/>
            <person name="Labate C.A."/>
        </authorList>
    </citation>
    <scope>NUCLEOTIDE SEQUENCE</scope>
    <source>
        <strain evidence="3">MF-1</strain>
    </source>
</reference>
<organism evidence="3 4">
    <name type="scientific">Austropuccinia psidii MF-1</name>
    <dbReference type="NCBI Taxonomy" id="1389203"/>
    <lineage>
        <taxon>Eukaryota</taxon>
        <taxon>Fungi</taxon>
        <taxon>Dikarya</taxon>
        <taxon>Basidiomycota</taxon>
        <taxon>Pucciniomycotina</taxon>
        <taxon>Pucciniomycetes</taxon>
        <taxon>Pucciniales</taxon>
        <taxon>Sphaerophragmiaceae</taxon>
        <taxon>Austropuccinia</taxon>
    </lineage>
</organism>
<feature type="region of interest" description="Disordered" evidence="1">
    <location>
        <begin position="51"/>
        <end position="71"/>
    </location>
</feature>
<comment type="caution">
    <text evidence="3">The sequence shown here is derived from an EMBL/GenBank/DDBJ whole genome shotgun (WGS) entry which is preliminary data.</text>
</comment>
<feature type="signal peptide" evidence="2">
    <location>
        <begin position="1"/>
        <end position="21"/>
    </location>
</feature>
<keyword evidence="4" id="KW-1185">Reference proteome</keyword>
<protein>
    <recommendedName>
        <fullName evidence="5">Peptidase A1 domain-containing protein</fullName>
    </recommendedName>
</protein>
<feature type="compositionally biased region" description="Basic and acidic residues" evidence="1">
    <location>
        <begin position="55"/>
        <end position="71"/>
    </location>
</feature>
<dbReference type="AlphaFoldDB" id="A0A9Q3BEE0"/>
<accession>A0A9Q3BEE0</accession>
<proteinExistence type="predicted"/>
<evidence type="ECO:0008006" key="5">
    <source>
        <dbReference type="Google" id="ProtNLM"/>
    </source>
</evidence>